<comment type="caution">
    <text evidence="9">The sequence shown here is derived from an EMBL/GenBank/DDBJ whole genome shotgun (WGS) entry which is preliminary data.</text>
</comment>
<organism evidence="9 10">
    <name type="scientific">candidate division TA06 bacterium</name>
    <dbReference type="NCBI Taxonomy" id="2250710"/>
    <lineage>
        <taxon>Bacteria</taxon>
        <taxon>Bacteria division TA06</taxon>
    </lineage>
</organism>
<dbReference type="GO" id="GO:0016891">
    <property type="term" value="F:RNA endonuclease activity producing 5'-phosphomonoesters, hydrolytic mechanism"/>
    <property type="evidence" value="ECO:0007669"/>
    <property type="project" value="TreeGrafter"/>
</dbReference>
<dbReference type="Pfam" id="PF13091">
    <property type="entry name" value="PLDc_2"/>
    <property type="match status" value="1"/>
</dbReference>
<feature type="signal peptide" evidence="7">
    <location>
        <begin position="1"/>
        <end position="26"/>
    </location>
</feature>
<evidence type="ECO:0000259" key="8">
    <source>
        <dbReference type="PROSITE" id="PS50035"/>
    </source>
</evidence>
<evidence type="ECO:0000256" key="6">
    <source>
        <dbReference type="ARBA" id="ARBA00023098"/>
    </source>
</evidence>
<evidence type="ECO:0000256" key="3">
    <source>
        <dbReference type="ARBA" id="ARBA00012027"/>
    </source>
</evidence>
<dbReference type="GO" id="GO:0004630">
    <property type="term" value="F:phospholipase D activity"/>
    <property type="evidence" value="ECO:0007669"/>
    <property type="project" value="UniProtKB-EC"/>
</dbReference>
<feature type="chain" id="PRO_5024989659" description="phospholipase D" evidence="7">
    <location>
        <begin position="27"/>
        <end position="290"/>
    </location>
</feature>
<reference evidence="9 10" key="1">
    <citation type="submission" date="2018-06" db="EMBL/GenBank/DDBJ databases">
        <title>Extensive metabolic versatility and redundancy in microbially diverse, dynamic hydrothermal sediments.</title>
        <authorList>
            <person name="Dombrowski N."/>
            <person name="Teske A."/>
            <person name="Baker B.J."/>
        </authorList>
    </citation>
    <scope>NUCLEOTIDE SEQUENCE [LARGE SCALE GENOMIC DNA]</scope>
    <source>
        <strain evidence="9">B10_G13</strain>
    </source>
</reference>
<keyword evidence="5" id="KW-0442">Lipid degradation</keyword>
<dbReference type="GO" id="GO:0006793">
    <property type="term" value="P:phosphorus metabolic process"/>
    <property type="evidence" value="ECO:0007669"/>
    <property type="project" value="UniProtKB-ARBA"/>
</dbReference>
<dbReference type="AlphaFoldDB" id="A0A660SKR2"/>
<comment type="similarity">
    <text evidence="2">Belongs to the phospholipase D family.</text>
</comment>
<feature type="domain" description="PLD phosphodiesterase" evidence="8">
    <location>
        <begin position="118"/>
        <end position="145"/>
    </location>
</feature>
<proteinExistence type="inferred from homology"/>
<gene>
    <name evidence="9" type="ORF">DRP43_02560</name>
</gene>
<dbReference type="Proteomes" id="UP000271125">
    <property type="component" value="Unassembled WGS sequence"/>
</dbReference>
<evidence type="ECO:0000313" key="9">
    <source>
        <dbReference type="EMBL" id="RKX71364.1"/>
    </source>
</evidence>
<dbReference type="PANTHER" id="PTHR43856:SF1">
    <property type="entry name" value="MITOCHONDRIAL CARDIOLIPIN HYDROLASE"/>
    <property type="match status" value="1"/>
</dbReference>
<evidence type="ECO:0000256" key="2">
    <source>
        <dbReference type="ARBA" id="ARBA00008664"/>
    </source>
</evidence>
<keyword evidence="6" id="KW-0443">Lipid metabolism</keyword>
<dbReference type="SMART" id="SM00155">
    <property type="entry name" value="PLDc"/>
    <property type="match status" value="1"/>
</dbReference>
<evidence type="ECO:0000313" key="10">
    <source>
        <dbReference type="Proteomes" id="UP000271125"/>
    </source>
</evidence>
<evidence type="ECO:0000256" key="1">
    <source>
        <dbReference type="ARBA" id="ARBA00000798"/>
    </source>
</evidence>
<name>A0A660SKR2_UNCT6</name>
<comment type="catalytic activity">
    <reaction evidence="1">
        <text>a 1,2-diacyl-sn-glycero-3-phosphocholine + H2O = a 1,2-diacyl-sn-glycero-3-phosphate + choline + H(+)</text>
        <dbReference type="Rhea" id="RHEA:14445"/>
        <dbReference type="ChEBI" id="CHEBI:15354"/>
        <dbReference type="ChEBI" id="CHEBI:15377"/>
        <dbReference type="ChEBI" id="CHEBI:15378"/>
        <dbReference type="ChEBI" id="CHEBI:57643"/>
        <dbReference type="ChEBI" id="CHEBI:58608"/>
        <dbReference type="EC" id="3.1.4.4"/>
    </reaction>
</comment>
<evidence type="ECO:0000256" key="7">
    <source>
        <dbReference type="SAM" id="SignalP"/>
    </source>
</evidence>
<dbReference type="InterPro" id="IPR051406">
    <property type="entry name" value="PLD_domain"/>
</dbReference>
<dbReference type="SUPFAM" id="SSF56024">
    <property type="entry name" value="Phospholipase D/nuclease"/>
    <property type="match status" value="1"/>
</dbReference>
<evidence type="ECO:0000256" key="5">
    <source>
        <dbReference type="ARBA" id="ARBA00022963"/>
    </source>
</evidence>
<protein>
    <recommendedName>
        <fullName evidence="3">phospholipase D</fullName>
        <ecNumber evidence="3">3.1.4.4</ecNumber>
    </recommendedName>
</protein>
<evidence type="ECO:0000256" key="4">
    <source>
        <dbReference type="ARBA" id="ARBA00022801"/>
    </source>
</evidence>
<keyword evidence="4" id="KW-0378">Hydrolase</keyword>
<dbReference type="InterPro" id="IPR001736">
    <property type="entry name" value="PLipase_D/transphosphatidylase"/>
</dbReference>
<dbReference type="EC" id="3.1.4.4" evidence="3"/>
<dbReference type="PROSITE" id="PS51257">
    <property type="entry name" value="PROKAR_LIPOPROTEIN"/>
    <property type="match status" value="1"/>
</dbReference>
<keyword evidence="7" id="KW-0732">Signal</keyword>
<dbReference type="GO" id="GO:0016042">
    <property type="term" value="P:lipid catabolic process"/>
    <property type="evidence" value="ECO:0007669"/>
    <property type="project" value="UniProtKB-KW"/>
</dbReference>
<dbReference type="PANTHER" id="PTHR43856">
    <property type="entry name" value="CARDIOLIPIN HYDROLASE"/>
    <property type="match status" value="1"/>
</dbReference>
<accession>A0A660SKR2</accession>
<dbReference type="InterPro" id="IPR025202">
    <property type="entry name" value="PLD-like_dom"/>
</dbReference>
<dbReference type="EMBL" id="QNBD01000094">
    <property type="protein sequence ID" value="RKX71364.1"/>
    <property type="molecule type" value="Genomic_DNA"/>
</dbReference>
<dbReference type="PROSITE" id="PS50035">
    <property type="entry name" value="PLD"/>
    <property type="match status" value="1"/>
</dbReference>
<dbReference type="Gene3D" id="3.30.870.10">
    <property type="entry name" value="Endonuclease Chain A"/>
    <property type="match status" value="1"/>
</dbReference>
<sequence length="290" mass="33227">MNKSIIKKYFLLLLFLTILLSSCEQFDNTKNIKIASYFSPNIKDVLIGEIKKAKNTIDIAIYVFTDKDIVDVLNKKANDGIKVRILFGKTSDDFSSSIDESINAKIEKRRDGIHKFESDGIMHNKFMIVDKKTLVSGSYNWTYSANRKNNENIMIINNAQGTVGSFQREFDRMWEKGKIIKVIVIEGIIDLNKLSEVKKYVGSYITGEGTVKSVGYSKRSGTYYLNFGARGKSFTIVMFKRVASKYKNNRGSIFSIKGKRVRCKGKVKYFKKYGYEIILNDYKNLEILSD</sequence>